<evidence type="ECO:0000313" key="1">
    <source>
        <dbReference type="EMBL" id="KIW36111.1"/>
    </source>
</evidence>
<evidence type="ECO:0000313" key="2">
    <source>
        <dbReference type="Proteomes" id="UP000053342"/>
    </source>
</evidence>
<reference evidence="1 2" key="1">
    <citation type="submission" date="2015-01" db="EMBL/GenBank/DDBJ databases">
        <title>The Genome Sequence of Exophiala oligosperma CBS72588.</title>
        <authorList>
            <consortium name="The Broad Institute Genomics Platform"/>
            <person name="Cuomo C."/>
            <person name="de Hoog S."/>
            <person name="Gorbushina A."/>
            <person name="Stielow B."/>
            <person name="Teixiera M."/>
            <person name="Abouelleil A."/>
            <person name="Chapman S.B."/>
            <person name="Priest M."/>
            <person name="Young S.K."/>
            <person name="Wortman J."/>
            <person name="Nusbaum C."/>
            <person name="Birren B."/>
        </authorList>
    </citation>
    <scope>NUCLEOTIDE SEQUENCE [LARGE SCALE GENOMIC DNA]</scope>
    <source>
        <strain evidence="1 2">CBS 72588</strain>
    </source>
</reference>
<dbReference type="SUPFAM" id="SSF53167">
    <property type="entry name" value="Purine and uridine phosphorylases"/>
    <property type="match status" value="1"/>
</dbReference>
<dbReference type="VEuPathDB" id="FungiDB:PV06_11586"/>
<dbReference type="EMBL" id="KN847374">
    <property type="protein sequence ID" value="KIW36111.1"/>
    <property type="molecule type" value="Genomic_DNA"/>
</dbReference>
<dbReference type="HOGENOM" id="CLU_1586490_0_0_1"/>
<dbReference type="InterPro" id="IPR053137">
    <property type="entry name" value="NLR-like"/>
</dbReference>
<dbReference type="Gene3D" id="3.40.50.1580">
    <property type="entry name" value="Nucleoside phosphorylase domain"/>
    <property type="match status" value="1"/>
</dbReference>
<gene>
    <name evidence="1" type="ORF">PV06_11586</name>
</gene>
<dbReference type="PANTHER" id="PTHR46082:SF11">
    <property type="entry name" value="AAA+ ATPASE DOMAIN-CONTAINING PROTEIN-RELATED"/>
    <property type="match status" value="1"/>
</dbReference>
<dbReference type="PANTHER" id="PTHR46082">
    <property type="entry name" value="ATP/GTP-BINDING PROTEIN-RELATED"/>
    <property type="match status" value="1"/>
</dbReference>
<dbReference type="GO" id="GO:0003824">
    <property type="term" value="F:catalytic activity"/>
    <property type="evidence" value="ECO:0007669"/>
    <property type="project" value="InterPro"/>
</dbReference>
<dbReference type="STRING" id="215243.A0A0D2A711"/>
<sequence>MTAAIATLDEEHQQISSQDKSDSNNYVLGRIHKHNVVIACLPAGVYGTNAAARVANDMLGTFTGLRFGLMVGIGGGIPNLSKDLDIRLGDVVMSQPDKTFGGLSKCKYHCNWDDNIGPAVITDPVTGRRQLSEQFEKHICIYQNWTVGKSILETWPDLSGEITLDMTA</sequence>
<dbReference type="AlphaFoldDB" id="A0A0D2A711"/>
<accession>A0A0D2A711</accession>
<evidence type="ECO:0008006" key="3">
    <source>
        <dbReference type="Google" id="ProtNLM"/>
    </source>
</evidence>
<dbReference type="Proteomes" id="UP000053342">
    <property type="component" value="Unassembled WGS sequence"/>
</dbReference>
<dbReference type="GeneID" id="27363660"/>
<name>A0A0D2A711_9EURO</name>
<dbReference type="GO" id="GO:0009116">
    <property type="term" value="P:nucleoside metabolic process"/>
    <property type="evidence" value="ECO:0007669"/>
    <property type="project" value="InterPro"/>
</dbReference>
<organism evidence="1 2">
    <name type="scientific">Exophiala oligosperma</name>
    <dbReference type="NCBI Taxonomy" id="215243"/>
    <lineage>
        <taxon>Eukaryota</taxon>
        <taxon>Fungi</taxon>
        <taxon>Dikarya</taxon>
        <taxon>Ascomycota</taxon>
        <taxon>Pezizomycotina</taxon>
        <taxon>Eurotiomycetes</taxon>
        <taxon>Chaetothyriomycetidae</taxon>
        <taxon>Chaetothyriales</taxon>
        <taxon>Herpotrichiellaceae</taxon>
        <taxon>Exophiala</taxon>
    </lineage>
</organism>
<dbReference type="RefSeq" id="XP_016256327.1">
    <property type="nucleotide sequence ID" value="XM_016413292.1"/>
</dbReference>
<keyword evidence="2" id="KW-1185">Reference proteome</keyword>
<dbReference type="InterPro" id="IPR035994">
    <property type="entry name" value="Nucleoside_phosphorylase_sf"/>
</dbReference>
<protein>
    <recommendedName>
        <fullName evidence="3">Nucleoside phosphorylase domain-containing protein</fullName>
    </recommendedName>
</protein>
<dbReference type="OrthoDB" id="4120225at2759"/>
<proteinExistence type="predicted"/>